<reference evidence="6 7" key="1">
    <citation type="journal article" date="2011" name="Science">
        <title>The Selaginella genome identifies genetic changes associated with the evolution of vascular plants.</title>
        <authorList>
            <person name="Banks J.A."/>
            <person name="Nishiyama T."/>
            <person name="Hasebe M."/>
            <person name="Bowman J.L."/>
            <person name="Gribskov M."/>
            <person name="dePamphilis C."/>
            <person name="Albert V.A."/>
            <person name="Aono N."/>
            <person name="Aoyama T."/>
            <person name="Ambrose B.A."/>
            <person name="Ashton N.W."/>
            <person name="Axtell M.J."/>
            <person name="Barker E."/>
            <person name="Barker M.S."/>
            <person name="Bennetzen J.L."/>
            <person name="Bonawitz N.D."/>
            <person name="Chapple C."/>
            <person name="Cheng C."/>
            <person name="Correa L.G."/>
            <person name="Dacre M."/>
            <person name="DeBarry J."/>
            <person name="Dreyer I."/>
            <person name="Elias M."/>
            <person name="Engstrom E.M."/>
            <person name="Estelle M."/>
            <person name="Feng L."/>
            <person name="Finet C."/>
            <person name="Floyd S.K."/>
            <person name="Frommer W.B."/>
            <person name="Fujita T."/>
            <person name="Gramzow L."/>
            <person name="Gutensohn M."/>
            <person name="Harholt J."/>
            <person name="Hattori M."/>
            <person name="Heyl A."/>
            <person name="Hirai T."/>
            <person name="Hiwatashi Y."/>
            <person name="Ishikawa M."/>
            <person name="Iwata M."/>
            <person name="Karol K.G."/>
            <person name="Koehler B."/>
            <person name="Kolukisaoglu U."/>
            <person name="Kubo M."/>
            <person name="Kurata T."/>
            <person name="Lalonde S."/>
            <person name="Li K."/>
            <person name="Li Y."/>
            <person name="Litt A."/>
            <person name="Lyons E."/>
            <person name="Manning G."/>
            <person name="Maruyama T."/>
            <person name="Michael T.P."/>
            <person name="Mikami K."/>
            <person name="Miyazaki S."/>
            <person name="Morinaga S."/>
            <person name="Murata T."/>
            <person name="Mueller-Roeber B."/>
            <person name="Nelson D.R."/>
            <person name="Obara M."/>
            <person name="Oguri Y."/>
            <person name="Olmstead R.G."/>
            <person name="Onodera N."/>
            <person name="Petersen B.L."/>
            <person name="Pils B."/>
            <person name="Prigge M."/>
            <person name="Rensing S.A."/>
            <person name="Riano-Pachon D.M."/>
            <person name="Roberts A.W."/>
            <person name="Sato Y."/>
            <person name="Scheller H.V."/>
            <person name="Schulz B."/>
            <person name="Schulz C."/>
            <person name="Shakirov E.V."/>
            <person name="Shibagaki N."/>
            <person name="Shinohara N."/>
            <person name="Shippen D.E."/>
            <person name="Soerensen I."/>
            <person name="Sotooka R."/>
            <person name="Sugimoto N."/>
            <person name="Sugita M."/>
            <person name="Sumikawa N."/>
            <person name="Tanurdzic M."/>
            <person name="Theissen G."/>
            <person name="Ulvskov P."/>
            <person name="Wakazuki S."/>
            <person name="Weng J.K."/>
            <person name="Willats W.W."/>
            <person name="Wipf D."/>
            <person name="Wolf P.G."/>
            <person name="Yang L."/>
            <person name="Zimmer A.D."/>
            <person name="Zhu Q."/>
            <person name="Mitros T."/>
            <person name="Hellsten U."/>
            <person name="Loque D."/>
            <person name="Otillar R."/>
            <person name="Salamov A."/>
            <person name="Schmutz J."/>
            <person name="Shapiro H."/>
            <person name="Lindquist E."/>
            <person name="Lucas S."/>
            <person name="Rokhsar D."/>
            <person name="Grigoriev I.V."/>
        </authorList>
    </citation>
    <scope>NUCLEOTIDE SEQUENCE [LARGE SCALE GENOMIC DNA]</scope>
</reference>
<keyword evidence="1" id="KW-0433">Leucine-rich repeat</keyword>
<dbReference type="PRINTS" id="PR00019">
    <property type="entry name" value="LEURICHRPT"/>
</dbReference>
<dbReference type="InterPro" id="IPR032675">
    <property type="entry name" value="LRR_dom_sf"/>
</dbReference>
<dbReference type="InterPro" id="IPR013210">
    <property type="entry name" value="LRR_N_plant-typ"/>
</dbReference>
<dbReference type="STRING" id="88036.D8S7H5"/>
<proteinExistence type="predicted"/>
<evidence type="ECO:0000256" key="1">
    <source>
        <dbReference type="ARBA" id="ARBA00022614"/>
    </source>
</evidence>
<dbReference type="GO" id="GO:0004675">
    <property type="term" value="F:transmembrane receptor protein serine/threonine kinase activity"/>
    <property type="evidence" value="ECO:0000318"/>
    <property type="project" value="GO_Central"/>
</dbReference>
<keyword evidence="7" id="KW-1185">Reference proteome</keyword>
<protein>
    <recommendedName>
        <fullName evidence="5">Leucine-rich repeat-containing N-terminal plant-type domain-containing protein</fullName>
    </recommendedName>
</protein>
<keyword evidence="3" id="KW-0677">Repeat</keyword>
<dbReference type="KEGG" id="smo:SELMODRAFT_418999"/>
<accession>D8S7H5</accession>
<dbReference type="GO" id="GO:0007165">
    <property type="term" value="P:signal transduction"/>
    <property type="evidence" value="ECO:0000318"/>
    <property type="project" value="GO_Central"/>
</dbReference>
<evidence type="ECO:0000313" key="7">
    <source>
        <dbReference type="Proteomes" id="UP000001514"/>
    </source>
</evidence>
<dbReference type="SUPFAM" id="SSF52058">
    <property type="entry name" value="L domain-like"/>
    <property type="match status" value="1"/>
</dbReference>
<dbReference type="Pfam" id="PF08263">
    <property type="entry name" value="LRRNT_2"/>
    <property type="match status" value="1"/>
</dbReference>
<gene>
    <name evidence="6" type="ORF">SELMODRAFT_418999</name>
</gene>
<feature type="signal peptide" evidence="4">
    <location>
        <begin position="1"/>
        <end position="15"/>
    </location>
</feature>
<evidence type="ECO:0000256" key="4">
    <source>
        <dbReference type="SAM" id="SignalP"/>
    </source>
</evidence>
<evidence type="ECO:0000313" key="6">
    <source>
        <dbReference type="EMBL" id="EFJ19757.1"/>
    </source>
</evidence>
<dbReference type="Proteomes" id="UP000001514">
    <property type="component" value="Unassembled WGS sequence"/>
</dbReference>
<feature type="domain" description="Leucine-rich repeat-containing N-terminal plant-type" evidence="5">
    <location>
        <begin position="18"/>
        <end position="55"/>
    </location>
</feature>
<sequence length="212" mass="23463">MKLLGLFLLFDLVLASLEGDSLNAFKQAVSDPTGMLETWDPTLINPCTWLYVTCNQDDLVTRVDLARGDLSGKLVPELANLKNLEHFLPFLWIDWSMSRELFNNSLTGSIPPEFGNLKSLVSLDLQYNHLSGSIPKSIGNMRSLVFLRLNDNQLSGQIPQELTTLPNLKVLDLSHNSFTGTVPRGGSFQKFGQKSFEGNPGLCGHAVKRPCT</sequence>
<keyword evidence="2 4" id="KW-0732">Signal</keyword>
<dbReference type="EMBL" id="GL377605">
    <property type="protein sequence ID" value="EFJ19757.1"/>
    <property type="molecule type" value="Genomic_DNA"/>
</dbReference>
<dbReference type="PANTHER" id="PTHR47988">
    <property type="entry name" value="SOMATIC EMBRYOGENESIS RECEPTOR KINASE 1"/>
    <property type="match status" value="1"/>
</dbReference>
<dbReference type="InParanoid" id="D8S7H5"/>
<dbReference type="Pfam" id="PF00560">
    <property type="entry name" value="LRR_1"/>
    <property type="match status" value="2"/>
</dbReference>
<name>D8S7H5_SELML</name>
<dbReference type="Pfam" id="PF12799">
    <property type="entry name" value="LRR_4"/>
    <property type="match status" value="1"/>
</dbReference>
<organism evidence="7">
    <name type="scientific">Selaginella moellendorffii</name>
    <name type="common">Spikemoss</name>
    <dbReference type="NCBI Taxonomy" id="88036"/>
    <lineage>
        <taxon>Eukaryota</taxon>
        <taxon>Viridiplantae</taxon>
        <taxon>Streptophyta</taxon>
        <taxon>Embryophyta</taxon>
        <taxon>Tracheophyta</taxon>
        <taxon>Lycopodiopsida</taxon>
        <taxon>Selaginellales</taxon>
        <taxon>Selaginellaceae</taxon>
        <taxon>Selaginella</taxon>
    </lineage>
</organism>
<evidence type="ECO:0000256" key="3">
    <source>
        <dbReference type="ARBA" id="ARBA00022737"/>
    </source>
</evidence>
<dbReference type="HOGENOM" id="CLU_000288_18_9_1"/>
<evidence type="ECO:0000259" key="5">
    <source>
        <dbReference type="Pfam" id="PF08263"/>
    </source>
</evidence>
<dbReference type="GO" id="GO:0005886">
    <property type="term" value="C:plasma membrane"/>
    <property type="evidence" value="ECO:0000318"/>
    <property type="project" value="GO_Central"/>
</dbReference>
<dbReference type="InterPro" id="IPR025875">
    <property type="entry name" value="Leu-rich_rpt_4"/>
</dbReference>
<dbReference type="Gramene" id="EFJ19757">
    <property type="protein sequence ID" value="EFJ19757"/>
    <property type="gene ID" value="SELMODRAFT_418999"/>
</dbReference>
<dbReference type="InterPro" id="IPR001611">
    <property type="entry name" value="Leu-rich_rpt"/>
</dbReference>
<dbReference type="eggNOG" id="KOG0619">
    <property type="taxonomic scope" value="Eukaryota"/>
</dbReference>
<evidence type="ECO:0000256" key="2">
    <source>
        <dbReference type="ARBA" id="ARBA00022729"/>
    </source>
</evidence>
<dbReference type="AlphaFoldDB" id="D8S7H5"/>
<feature type="chain" id="PRO_5012519672" description="Leucine-rich repeat-containing N-terminal plant-type domain-containing protein" evidence="4">
    <location>
        <begin position="16"/>
        <end position="212"/>
    </location>
</feature>
<dbReference type="Gene3D" id="3.80.10.10">
    <property type="entry name" value="Ribonuclease Inhibitor"/>
    <property type="match status" value="1"/>
</dbReference>
<dbReference type="FunFam" id="3.80.10.10:FF:000024">
    <property type="entry name" value="Somatic embryogenesis receptor kinase 1"/>
    <property type="match status" value="1"/>
</dbReference>